<sequence length="201" mass="21736">MALMVAGSVAALQGAGALNASSSSSNAAVVSTASSASAMFGAMPTLKAKSSACFRKAAVVSVRAVSLDPLSGMVEDTEGFGEGMDLGQREIRQYPPGLQRYETMTVLRPDITEDQRLALTQRYEEAIIAGGGLDVEMFNRGMQPLAYNIKTKNMAGFANRYLDGIYLLFTYVTKPESQKTIQDRLNRDDDIIRSTTFRLKA</sequence>
<dbReference type="EMBL" id="ABEU02000015">
    <property type="protein sequence ID" value="PNR39591.1"/>
    <property type="molecule type" value="Genomic_DNA"/>
</dbReference>
<dbReference type="NCBIfam" id="TIGR00166">
    <property type="entry name" value="S6"/>
    <property type="match status" value="1"/>
</dbReference>
<reference evidence="2 4" key="2">
    <citation type="journal article" date="2018" name="Plant J.">
        <title>The Physcomitrella patens chromosome-scale assembly reveals moss genome structure and evolution.</title>
        <authorList>
            <person name="Lang D."/>
            <person name="Ullrich K.K."/>
            <person name="Murat F."/>
            <person name="Fuchs J."/>
            <person name="Jenkins J."/>
            <person name="Haas F.B."/>
            <person name="Piednoel M."/>
            <person name="Gundlach H."/>
            <person name="Van Bel M."/>
            <person name="Meyberg R."/>
            <person name="Vives C."/>
            <person name="Morata J."/>
            <person name="Symeonidi A."/>
            <person name="Hiss M."/>
            <person name="Muchero W."/>
            <person name="Kamisugi Y."/>
            <person name="Saleh O."/>
            <person name="Blanc G."/>
            <person name="Decker E.L."/>
            <person name="van Gessel N."/>
            <person name="Grimwood J."/>
            <person name="Hayes R.D."/>
            <person name="Graham S.W."/>
            <person name="Gunter L.E."/>
            <person name="McDaniel S.F."/>
            <person name="Hoernstein S.N.W."/>
            <person name="Larsson A."/>
            <person name="Li F.W."/>
            <person name="Perroud P.F."/>
            <person name="Phillips J."/>
            <person name="Ranjan P."/>
            <person name="Rokshar D.S."/>
            <person name="Rothfels C.J."/>
            <person name="Schneider L."/>
            <person name="Shu S."/>
            <person name="Stevenson D.W."/>
            <person name="Thummler F."/>
            <person name="Tillich M."/>
            <person name="Villarreal Aguilar J.C."/>
            <person name="Widiez T."/>
            <person name="Wong G.K."/>
            <person name="Wymore A."/>
            <person name="Zhang Y."/>
            <person name="Zimmer A.D."/>
            <person name="Quatrano R.S."/>
            <person name="Mayer K.F.X."/>
            <person name="Goodstein D."/>
            <person name="Casacuberta J.M."/>
            <person name="Vandepoele K."/>
            <person name="Reski R."/>
            <person name="Cuming A.C."/>
            <person name="Tuskan G.A."/>
            <person name="Maumus F."/>
            <person name="Salse J."/>
            <person name="Schmutz J."/>
            <person name="Rensing S.A."/>
        </authorList>
    </citation>
    <scope>NUCLEOTIDE SEQUENCE [LARGE SCALE GENOMIC DNA]</scope>
    <source>
        <strain evidence="3 4">cv. Gransden 2004</strain>
    </source>
</reference>
<dbReference type="AlphaFoldDB" id="A0A2K1JDI7"/>
<dbReference type="Gramene" id="Pp3c15_17560V3.2">
    <property type="protein sequence ID" value="Pp3c15_17560V3.2"/>
    <property type="gene ID" value="Pp3c15_17560"/>
</dbReference>
<dbReference type="Gramene" id="Pp3c15_17560V3.1">
    <property type="protein sequence ID" value="Pp3c15_17560V3.1"/>
    <property type="gene ID" value="Pp3c15_17560"/>
</dbReference>
<proteinExistence type="inferred from homology"/>
<dbReference type="EnsemblPlants" id="Pp3c15_17560V3.1">
    <property type="protein sequence ID" value="Pp3c15_17560V3.1"/>
    <property type="gene ID" value="Pp3c15_17560"/>
</dbReference>
<reference evidence="2 4" key="1">
    <citation type="journal article" date="2008" name="Science">
        <title>The Physcomitrella genome reveals evolutionary insights into the conquest of land by plants.</title>
        <authorList>
            <person name="Rensing S."/>
            <person name="Lang D."/>
            <person name="Zimmer A."/>
            <person name="Terry A."/>
            <person name="Salamov A."/>
            <person name="Shapiro H."/>
            <person name="Nishiyama T."/>
            <person name="Perroud P.-F."/>
            <person name="Lindquist E."/>
            <person name="Kamisugi Y."/>
            <person name="Tanahashi T."/>
            <person name="Sakakibara K."/>
            <person name="Fujita T."/>
            <person name="Oishi K."/>
            <person name="Shin-I T."/>
            <person name="Kuroki Y."/>
            <person name="Toyoda A."/>
            <person name="Suzuki Y."/>
            <person name="Hashimoto A."/>
            <person name="Yamaguchi K."/>
            <person name="Sugano A."/>
            <person name="Kohara Y."/>
            <person name="Fujiyama A."/>
            <person name="Anterola A."/>
            <person name="Aoki S."/>
            <person name="Ashton N."/>
            <person name="Barbazuk W.B."/>
            <person name="Barker E."/>
            <person name="Bennetzen J."/>
            <person name="Bezanilla M."/>
            <person name="Blankenship R."/>
            <person name="Cho S.H."/>
            <person name="Dutcher S."/>
            <person name="Estelle M."/>
            <person name="Fawcett J.A."/>
            <person name="Gundlach H."/>
            <person name="Hanada K."/>
            <person name="Heyl A."/>
            <person name="Hicks K.A."/>
            <person name="Hugh J."/>
            <person name="Lohr M."/>
            <person name="Mayer K."/>
            <person name="Melkozernov A."/>
            <person name="Murata T."/>
            <person name="Nelson D."/>
            <person name="Pils B."/>
            <person name="Prigge M."/>
            <person name="Reiss B."/>
            <person name="Renner T."/>
            <person name="Rombauts S."/>
            <person name="Rushton P."/>
            <person name="Sanderfoot A."/>
            <person name="Schween G."/>
            <person name="Shiu S.-H."/>
            <person name="Stueber K."/>
            <person name="Theodoulou F.L."/>
            <person name="Tu H."/>
            <person name="Van de Peer Y."/>
            <person name="Verrier P.J."/>
            <person name="Waters E."/>
            <person name="Wood A."/>
            <person name="Yang L."/>
            <person name="Cove D."/>
            <person name="Cuming A."/>
            <person name="Hasebe M."/>
            <person name="Lucas S."/>
            <person name="Mishler D.B."/>
            <person name="Reski R."/>
            <person name="Grigoriev I."/>
            <person name="Quatrano R.S."/>
            <person name="Boore J.L."/>
        </authorList>
    </citation>
    <scope>NUCLEOTIDE SEQUENCE [LARGE SCALE GENOMIC DNA]</scope>
    <source>
        <strain evidence="3 4">cv. Gransden 2004</strain>
    </source>
</reference>
<evidence type="ECO:0000313" key="4">
    <source>
        <dbReference type="Proteomes" id="UP000006727"/>
    </source>
</evidence>
<organism evidence="2">
    <name type="scientific">Physcomitrium patens</name>
    <name type="common">Spreading-leaved earth moss</name>
    <name type="synonym">Physcomitrella patens</name>
    <dbReference type="NCBI Taxonomy" id="3218"/>
    <lineage>
        <taxon>Eukaryota</taxon>
        <taxon>Viridiplantae</taxon>
        <taxon>Streptophyta</taxon>
        <taxon>Embryophyta</taxon>
        <taxon>Bryophyta</taxon>
        <taxon>Bryophytina</taxon>
        <taxon>Bryopsida</taxon>
        <taxon>Funariidae</taxon>
        <taxon>Funariales</taxon>
        <taxon>Funariaceae</taxon>
        <taxon>Physcomitrium</taxon>
    </lineage>
</organism>
<protein>
    <recommendedName>
        <fullName evidence="5">Plastid ribosomal protein S6</fullName>
    </recommendedName>
</protein>
<dbReference type="PANTHER" id="PTHR21011">
    <property type="entry name" value="MITOCHONDRIAL 28S RIBOSOMAL PROTEIN S6"/>
    <property type="match status" value="1"/>
</dbReference>
<dbReference type="GeneID" id="112292745"/>
<dbReference type="GO" id="GO:0070181">
    <property type="term" value="F:small ribosomal subunit rRNA binding"/>
    <property type="evidence" value="ECO:0000318"/>
    <property type="project" value="GO_Central"/>
</dbReference>
<dbReference type="InterPro" id="IPR035980">
    <property type="entry name" value="Ribosomal_bS6_sf"/>
</dbReference>
<gene>
    <name evidence="3" type="primary">LOC112292745</name>
    <name evidence="2" type="ORF">PHYPA_019870</name>
</gene>
<evidence type="ECO:0000256" key="1">
    <source>
        <dbReference type="ARBA" id="ARBA00009512"/>
    </source>
</evidence>
<dbReference type="PANTHER" id="PTHR21011:SF16">
    <property type="entry name" value="SMALL RIBOSOMAL SUBUNIT PROTEIN BS6C ALPHA"/>
    <property type="match status" value="1"/>
</dbReference>
<evidence type="ECO:0008006" key="5">
    <source>
        <dbReference type="Google" id="ProtNLM"/>
    </source>
</evidence>
<dbReference type="RefSeq" id="XP_024397311.1">
    <property type="nucleotide sequence ID" value="XM_024541543.1"/>
</dbReference>
<accession>A0A2K1JDI7</accession>
<dbReference type="GO" id="GO:0005840">
    <property type="term" value="C:ribosome"/>
    <property type="evidence" value="ECO:0007669"/>
    <property type="project" value="InterPro"/>
</dbReference>
<dbReference type="PaxDb" id="3218-PP1S359_29V6.1"/>
<evidence type="ECO:0000313" key="3">
    <source>
        <dbReference type="EnsemblPlants" id="Pp3c15_17560V3.1"/>
    </source>
</evidence>
<dbReference type="GO" id="GO:0003735">
    <property type="term" value="F:structural constituent of ribosome"/>
    <property type="evidence" value="ECO:0000318"/>
    <property type="project" value="GO_Central"/>
</dbReference>
<name>A0A2K1JDI7_PHYPA</name>
<dbReference type="GO" id="GO:0006412">
    <property type="term" value="P:translation"/>
    <property type="evidence" value="ECO:0007669"/>
    <property type="project" value="InterPro"/>
</dbReference>
<evidence type="ECO:0000313" key="2">
    <source>
        <dbReference type="EMBL" id="PNR39591.1"/>
    </source>
</evidence>
<dbReference type="Pfam" id="PF01250">
    <property type="entry name" value="Ribosomal_S6"/>
    <property type="match status" value="1"/>
</dbReference>
<dbReference type="SUPFAM" id="SSF54995">
    <property type="entry name" value="Ribosomal protein S6"/>
    <property type="match status" value="1"/>
</dbReference>
<dbReference type="EnsemblPlants" id="Pp3c15_17560V3.2">
    <property type="protein sequence ID" value="Pp3c15_17560V3.2"/>
    <property type="gene ID" value="Pp3c15_17560"/>
</dbReference>
<dbReference type="InterPro" id="IPR020814">
    <property type="entry name" value="Ribosomal_S6_plastid/chlpt"/>
</dbReference>
<dbReference type="Gene3D" id="3.30.70.60">
    <property type="match status" value="1"/>
</dbReference>
<dbReference type="OrthoDB" id="2014413at2759"/>
<keyword evidence="4" id="KW-1185">Reference proteome</keyword>
<dbReference type="Proteomes" id="UP000006727">
    <property type="component" value="Chromosome 15"/>
</dbReference>
<dbReference type="OMA" id="GIDEMMG"/>
<dbReference type="InterPro" id="IPR000529">
    <property type="entry name" value="Ribosomal_bS6"/>
</dbReference>
<dbReference type="STRING" id="3218.A0A2K1JDI7"/>
<dbReference type="InterPro" id="IPR014717">
    <property type="entry name" value="Transl_elong_EF1B/ribsomal_bS6"/>
</dbReference>
<reference evidence="3" key="3">
    <citation type="submission" date="2020-12" db="UniProtKB">
        <authorList>
            <consortium name="EnsemblPlants"/>
        </authorList>
    </citation>
    <scope>IDENTIFICATION</scope>
</reference>
<dbReference type="HAMAP" id="MF_00360">
    <property type="entry name" value="Ribosomal_bS6"/>
    <property type="match status" value="1"/>
</dbReference>
<comment type="similarity">
    <text evidence="1">Belongs to the bacterial ribosomal protein bS6 family.</text>
</comment>